<dbReference type="Proteomes" id="UP001396334">
    <property type="component" value="Unassembled WGS sequence"/>
</dbReference>
<keyword evidence="2" id="KW-1185">Reference proteome</keyword>
<evidence type="ECO:0000313" key="1">
    <source>
        <dbReference type="EMBL" id="KAK9011163.1"/>
    </source>
</evidence>
<protein>
    <submittedName>
        <fullName evidence="1">Uncharacterized protein</fullName>
    </submittedName>
</protein>
<organism evidence="1 2">
    <name type="scientific">Hibiscus sabdariffa</name>
    <name type="common">roselle</name>
    <dbReference type="NCBI Taxonomy" id="183260"/>
    <lineage>
        <taxon>Eukaryota</taxon>
        <taxon>Viridiplantae</taxon>
        <taxon>Streptophyta</taxon>
        <taxon>Embryophyta</taxon>
        <taxon>Tracheophyta</taxon>
        <taxon>Spermatophyta</taxon>
        <taxon>Magnoliopsida</taxon>
        <taxon>eudicotyledons</taxon>
        <taxon>Gunneridae</taxon>
        <taxon>Pentapetalae</taxon>
        <taxon>rosids</taxon>
        <taxon>malvids</taxon>
        <taxon>Malvales</taxon>
        <taxon>Malvaceae</taxon>
        <taxon>Malvoideae</taxon>
        <taxon>Hibiscus</taxon>
    </lineage>
</organism>
<evidence type="ECO:0000313" key="2">
    <source>
        <dbReference type="Proteomes" id="UP001396334"/>
    </source>
</evidence>
<sequence>MGSNSALQISEVSQVNAWVDGVNKSLALLNGNANGRPPNTNMLVIGYSRLKWLTTLVCVEDQKEIGECCMLCDGSDDPDKGSNPRDPVQAELGYKPSFQDMLAGKHVSASPSPTIPDPDVELMGDDVQFSSVDGPEGMKGKFDVLAAIENDHKELKAAEAVDGQVHLVNNVGNGGDVVAGDKAMGNKRK</sequence>
<gene>
    <name evidence="1" type="ORF">V6N11_044017</name>
</gene>
<dbReference type="EMBL" id="JBBPBN010000023">
    <property type="protein sequence ID" value="KAK9011163.1"/>
    <property type="molecule type" value="Genomic_DNA"/>
</dbReference>
<comment type="caution">
    <text evidence="1">The sequence shown here is derived from an EMBL/GenBank/DDBJ whole genome shotgun (WGS) entry which is preliminary data.</text>
</comment>
<accession>A0ABR2RDZ3</accession>
<proteinExistence type="predicted"/>
<name>A0ABR2RDZ3_9ROSI</name>
<reference evidence="1 2" key="1">
    <citation type="journal article" date="2024" name="G3 (Bethesda)">
        <title>Genome assembly of Hibiscus sabdariffa L. provides insights into metabolisms of medicinal natural products.</title>
        <authorList>
            <person name="Kim T."/>
        </authorList>
    </citation>
    <scope>NUCLEOTIDE SEQUENCE [LARGE SCALE GENOMIC DNA]</scope>
    <source>
        <strain evidence="1">TK-2024</strain>
        <tissue evidence="1">Old leaves</tissue>
    </source>
</reference>